<evidence type="ECO:0000256" key="1">
    <source>
        <dbReference type="SAM" id="MobiDB-lite"/>
    </source>
</evidence>
<name>A0AAN5DIH4_9BILA</name>
<feature type="region of interest" description="Disordered" evidence="1">
    <location>
        <begin position="73"/>
        <end position="99"/>
    </location>
</feature>
<comment type="caution">
    <text evidence="3">The sequence shown here is derived from an EMBL/GenBank/DDBJ whole genome shotgun (WGS) entry which is preliminary data.</text>
</comment>
<keyword evidence="2" id="KW-0732">Signal</keyword>
<feature type="compositionally biased region" description="Polar residues" evidence="1">
    <location>
        <begin position="77"/>
        <end position="86"/>
    </location>
</feature>
<gene>
    <name evidence="3" type="ORF">PMAYCL1PPCAC_32904</name>
</gene>
<feature type="non-terminal residue" evidence="3">
    <location>
        <position position="1"/>
    </location>
</feature>
<evidence type="ECO:0000256" key="2">
    <source>
        <dbReference type="SAM" id="SignalP"/>
    </source>
</evidence>
<evidence type="ECO:0000313" key="3">
    <source>
        <dbReference type="EMBL" id="GMR62709.1"/>
    </source>
</evidence>
<feature type="signal peptide" evidence="2">
    <location>
        <begin position="1"/>
        <end position="17"/>
    </location>
</feature>
<feature type="chain" id="PRO_5042998144" evidence="2">
    <location>
        <begin position="18"/>
        <end position="142"/>
    </location>
</feature>
<feature type="non-terminal residue" evidence="3">
    <location>
        <position position="142"/>
    </location>
</feature>
<dbReference type="Proteomes" id="UP001328107">
    <property type="component" value="Unassembled WGS sequence"/>
</dbReference>
<proteinExistence type="predicted"/>
<accession>A0AAN5DIH4</accession>
<evidence type="ECO:0000313" key="4">
    <source>
        <dbReference type="Proteomes" id="UP001328107"/>
    </source>
</evidence>
<keyword evidence="4" id="KW-1185">Reference proteome</keyword>
<organism evidence="3 4">
    <name type="scientific">Pristionchus mayeri</name>
    <dbReference type="NCBI Taxonomy" id="1317129"/>
    <lineage>
        <taxon>Eukaryota</taxon>
        <taxon>Metazoa</taxon>
        <taxon>Ecdysozoa</taxon>
        <taxon>Nematoda</taxon>
        <taxon>Chromadorea</taxon>
        <taxon>Rhabditida</taxon>
        <taxon>Rhabditina</taxon>
        <taxon>Diplogasteromorpha</taxon>
        <taxon>Diplogasteroidea</taxon>
        <taxon>Neodiplogasteridae</taxon>
        <taxon>Pristionchus</taxon>
    </lineage>
</organism>
<sequence length="142" mass="15442">TMKLLLLGLLFSSTVLANQCSPKKSNPKNEQCAKDLMKDGIGSLPTDLQSQLMEPLVQSLAKKLAKDLMGCQAPKKPQNQCQSNADPGQIEKPTSEQGKKMFDDAAKNMEKNANELVKDLDGKIGEIGKELENQVADSLKNV</sequence>
<reference evidence="4" key="1">
    <citation type="submission" date="2022-10" db="EMBL/GenBank/DDBJ databases">
        <title>Genome assembly of Pristionchus species.</title>
        <authorList>
            <person name="Yoshida K."/>
            <person name="Sommer R.J."/>
        </authorList>
    </citation>
    <scope>NUCLEOTIDE SEQUENCE [LARGE SCALE GENOMIC DNA]</scope>
    <source>
        <strain evidence="4">RS5460</strain>
    </source>
</reference>
<protein>
    <submittedName>
        <fullName evidence="3">Uncharacterized protein</fullName>
    </submittedName>
</protein>
<dbReference type="EMBL" id="BTRK01000006">
    <property type="protein sequence ID" value="GMR62709.1"/>
    <property type="molecule type" value="Genomic_DNA"/>
</dbReference>
<dbReference type="AlphaFoldDB" id="A0AAN5DIH4"/>